<dbReference type="InterPro" id="IPR001128">
    <property type="entry name" value="Cyt_P450"/>
</dbReference>
<proteinExistence type="inferred from homology"/>
<accession>A0ABN2VGZ5</accession>
<evidence type="ECO:0000313" key="3">
    <source>
        <dbReference type="Proteomes" id="UP001500016"/>
    </source>
</evidence>
<dbReference type="CDD" id="cd11029">
    <property type="entry name" value="CYP107-like"/>
    <property type="match status" value="1"/>
</dbReference>
<dbReference type="PRINTS" id="PR00359">
    <property type="entry name" value="BP450"/>
</dbReference>
<dbReference type="InterPro" id="IPR002397">
    <property type="entry name" value="Cyt_P450_B"/>
</dbReference>
<evidence type="ECO:0000313" key="2">
    <source>
        <dbReference type="EMBL" id="GAA2060914.1"/>
    </source>
</evidence>
<keyword evidence="3" id="KW-1185">Reference proteome</keyword>
<dbReference type="Proteomes" id="UP001500016">
    <property type="component" value="Unassembled WGS sequence"/>
</dbReference>
<dbReference type="Gene3D" id="1.10.630.10">
    <property type="entry name" value="Cytochrome P450"/>
    <property type="match status" value="1"/>
</dbReference>
<dbReference type="PANTHER" id="PTHR46696:SF1">
    <property type="entry name" value="CYTOCHROME P450 YJIB-RELATED"/>
    <property type="match status" value="1"/>
</dbReference>
<reference evidence="2 3" key="1">
    <citation type="journal article" date="2019" name="Int. J. Syst. Evol. Microbiol.">
        <title>The Global Catalogue of Microorganisms (GCM) 10K type strain sequencing project: providing services to taxonomists for standard genome sequencing and annotation.</title>
        <authorList>
            <consortium name="The Broad Institute Genomics Platform"/>
            <consortium name="The Broad Institute Genome Sequencing Center for Infectious Disease"/>
            <person name="Wu L."/>
            <person name="Ma J."/>
        </authorList>
    </citation>
    <scope>NUCLEOTIDE SEQUENCE [LARGE SCALE GENOMIC DNA]</scope>
    <source>
        <strain evidence="2 3">JCM 15478</strain>
    </source>
</reference>
<dbReference type="SUPFAM" id="SSF48264">
    <property type="entry name" value="Cytochrome P450"/>
    <property type="match status" value="1"/>
</dbReference>
<evidence type="ECO:0000256" key="1">
    <source>
        <dbReference type="ARBA" id="ARBA00010617"/>
    </source>
</evidence>
<comment type="caution">
    <text evidence="2">The sequence shown here is derived from an EMBL/GenBank/DDBJ whole genome shotgun (WGS) entry which is preliminary data.</text>
</comment>
<dbReference type="PANTHER" id="PTHR46696">
    <property type="entry name" value="P450, PUTATIVE (EUROFUNG)-RELATED"/>
    <property type="match status" value="1"/>
</dbReference>
<dbReference type="Pfam" id="PF00067">
    <property type="entry name" value="p450"/>
    <property type="match status" value="2"/>
</dbReference>
<gene>
    <name evidence="2" type="ORF">GCM10009801_02850</name>
</gene>
<organism evidence="2 3">
    <name type="scientific">Streptomyces albiaxialis</name>
    <dbReference type="NCBI Taxonomy" id="329523"/>
    <lineage>
        <taxon>Bacteria</taxon>
        <taxon>Bacillati</taxon>
        <taxon>Actinomycetota</taxon>
        <taxon>Actinomycetes</taxon>
        <taxon>Kitasatosporales</taxon>
        <taxon>Streptomycetaceae</taxon>
        <taxon>Streptomyces</taxon>
    </lineage>
</organism>
<comment type="similarity">
    <text evidence="1">Belongs to the cytochrome P450 family.</text>
</comment>
<protein>
    <submittedName>
        <fullName evidence="2">Cytochrome P450</fullName>
    </submittedName>
</protein>
<name>A0ABN2VGZ5_9ACTN</name>
<sequence length="405" mass="43743">MTPHQPLPRPFDEEFRADPYAVHARLRAEGPVHRVALPDGTAVWLVTRDADVRAALADPRLTVDKSHAGDGYTGFSLPPALDANLLNLDGEDHLRLRRLVSHGFTARRVRGMGEGVRAVAARCADRLAAAERPDLVRDFALPLPLAVVGDLLGVAEEDRGPFAGWVRTMLAPRDPRDVVAAVGAMHDYLRRLVAARRAAPADDLLSALVRARDEDDRLSEDELCSLAFLILGAGIDNVQHTLSAGVLSLLRHPDQWAALAADPAGLLPGAVEEALRHCHPNLTAIRRFPTVPVTYGGTTLPAGDTVLLCLAGANRDPERYADPDRFDIRRTDAAQHLALGQGVHYCLGAPLARLELSVALETLLARFPGLRVTGEPRRETSFRSHSLAELPVALGEYGPGGLAER</sequence>
<dbReference type="RefSeq" id="WP_344523069.1">
    <property type="nucleotide sequence ID" value="NZ_BAAAPE010000001.1"/>
</dbReference>
<dbReference type="InterPro" id="IPR036396">
    <property type="entry name" value="Cyt_P450_sf"/>
</dbReference>
<dbReference type="EMBL" id="BAAAPE010000001">
    <property type="protein sequence ID" value="GAA2060914.1"/>
    <property type="molecule type" value="Genomic_DNA"/>
</dbReference>